<dbReference type="InterPro" id="IPR007060">
    <property type="entry name" value="FtsL/DivIC"/>
</dbReference>
<proteinExistence type="predicted"/>
<accession>A0ABR7N2W1</accession>
<feature type="coiled-coil region" evidence="1">
    <location>
        <begin position="103"/>
        <end position="130"/>
    </location>
</feature>
<dbReference type="Proteomes" id="UP000606193">
    <property type="component" value="Unassembled WGS sequence"/>
</dbReference>
<feature type="transmembrane region" description="Helical" evidence="3">
    <location>
        <begin position="76"/>
        <end position="97"/>
    </location>
</feature>
<gene>
    <name evidence="4" type="ORF">H8704_10080</name>
</gene>
<keyword evidence="5" id="KW-1185">Reference proteome</keyword>
<keyword evidence="3" id="KW-1133">Transmembrane helix</keyword>
<feature type="compositionally biased region" description="Polar residues" evidence="2">
    <location>
        <begin position="1"/>
        <end position="16"/>
    </location>
</feature>
<dbReference type="RefSeq" id="WP_249298196.1">
    <property type="nucleotide sequence ID" value="NZ_JACRSX010000014.1"/>
</dbReference>
<keyword evidence="3" id="KW-0472">Membrane</keyword>
<evidence type="ECO:0000313" key="5">
    <source>
        <dbReference type="Proteomes" id="UP000606193"/>
    </source>
</evidence>
<name>A0ABR7N2W1_9FIRM</name>
<comment type="caution">
    <text evidence="4">The sequence shown here is derived from an EMBL/GenBank/DDBJ whole genome shotgun (WGS) entry which is preliminary data.</text>
</comment>
<dbReference type="Pfam" id="PF04977">
    <property type="entry name" value="DivIC"/>
    <property type="match status" value="1"/>
</dbReference>
<organism evidence="4 5">
    <name type="scientific">Jutongia huaianensis</name>
    <dbReference type="NCBI Taxonomy" id="2763668"/>
    <lineage>
        <taxon>Bacteria</taxon>
        <taxon>Bacillati</taxon>
        <taxon>Bacillota</taxon>
        <taxon>Clostridia</taxon>
        <taxon>Lachnospirales</taxon>
        <taxon>Lachnospiraceae</taxon>
        <taxon>Jutongia</taxon>
    </lineage>
</organism>
<feature type="region of interest" description="Disordered" evidence="2">
    <location>
        <begin position="1"/>
        <end position="29"/>
    </location>
</feature>
<sequence length="180" mass="20296">MAASPNYRSSNRTGGSYRSGRYPRENYRQGRNGYVYGNLAHQLEEVPERRTQPVRRRKAKVYPQQKPVALPASMELSSFLFLAAAAIVVVVAAFIYLQVQSGITQMKNDVIALQSEIAETKQENEDTYQKIMDSVDLSQVYEIATGELGMIQPVDNQVYKYDNKKSDMVKQYGDIPGSSK</sequence>
<evidence type="ECO:0000256" key="2">
    <source>
        <dbReference type="SAM" id="MobiDB-lite"/>
    </source>
</evidence>
<protein>
    <submittedName>
        <fullName evidence="4">Septum formation initiator family protein</fullName>
    </submittedName>
</protein>
<reference evidence="4 5" key="1">
    <citation type="submission" date="2020-08" db="EMBL/GenBank/DDBJ databases">
        <title>Genome public.</title>
        <authorList>
            <person name="Liu C."/>
            <person name="Sun Q."/>
        </authorList>
    </citation>
    <scope>NUCLEOTIDE SEQUENCE [LARGE SCALE GENOMIC DNA]</scope>
    <source>
        <strain evidence="4 5">NSJ-37</strain>
    </source>
</reference>
<keyword evidence="1" id="KW-0175">Coiled coil</keyword>
<dbReference type="EMBL" id="JACRSX010000014">
    <property type="protein sequence ID" value="MBC8562967.1"/>
    <property type="molecule type" value="Genomic_DNA"/>
</dbReference>
<evidence type="ECO:0000256" key="1">
    <source>
        <dbReference type="SAM" id="Coils"/>
    </source>
</evidence>
<evidence type="ECO:0000313" key="4">
    <source>
        <dbReference type="EMBL" id="MBC8562967.1"/>
    </source>
</evidence>
<evidence type="ECO:0000256" key="3">
    <source>
        <dbReference type="SAM" id="Phobius"/>
    </source>
</evidence>
<keyword evidence="3" id="KW-0812">Transmembrane</keyword>